<gene>
    <name evidence="2" type="ordered locus">amb0468</name>
</gene>
<dbReference type="STRING" id="342108.amb0468"/>
<keyword evidence="1" id="KW-0732">Signal</keyword>
<feature type="chain" id="PRO_5004218218" description="Lipoprotein" evidence="1">
    <location>
        <begin position="20"/>
        <end position="132"/>
    </location>
</feature>
<dbReference type="AlphaFoldDB" id="Q2WA53"/>
<dbReference type="Proteomes" id="UP000007058">
    <property type="component" value="Chromosome"/>
</dbReference>
<evidence type="ECO:0000313" key="3">
    <source>
        <dbReference type="Proteomes" id="UP000007058"/>
    </source>
</evidence>
<dbReference type="PROSITE" id="PS51257">
    <property type="entry name" value="PROKAR_LIPOPROTEIN"/>
    <property type="match status" value="1"/>
</dbReference>
<protein>
    <recommendedName>
        <fullName evidence="4">Lipoprotein</fullName>
    </recommendedName>
</protein>
<sequence length="132" mass="13208">MRKVALIAASLAAALTLSACDTARNAVEAAKPKTSAQAVWEARALFDAGPLNAAAAYARLPACASDGQAKAPCAKPEVVGQLSKAATAALAAFDAAEATVRANPQTDADLALAGTVNAVQAVKTILDTYGIK</sequence>
<organism evidence="2 3">
    <name type="scientific">Paramagnetospirillum magneticum (strain ATCC 700264 / AMB-1)</name>
    <name type="common">Magnetospirillum magneticum</name>
    <dbReference type="NCBI Taxonomy" id="342108"/>
    <lineage>
        <taxon>Bacteria</taxon>
        <taxon>Pseudomonadati</taxon>
        <taxon>Pseudomonadota</taxon>
        <taxon>Alphaproteobacteria</taxon>
        <taxon>Rhodospirillales</taxon>
        <taxon>Magnetospirillaceae</taxon>
        <taxon>Paramagnetospirillum</taxon>
    </lineage>
</organism>
<feature type="signal peptide" evidence="1">
    <location>
        <begin position="1"/>
        <end position="19"/>
    </location>
</feature>
<evidence type="ECO:0000313" key="2">
    <source>
        <dbReference type="EMBL" id="BAE49272.1"/>
    </source>
</evidence>
<evidence type="ECO:0008006" key="4">
    <source>
        <dbReference type="Google" id="ProtNLM"/>
    </source>
</evidence>
<reference evidence="2 3" key="1">
    <citation type="journal article" date="2005" name="DNA Res.">
        <title>Complete genome sequence of the facultative anaerobic magnetotactic bacterium Magnetospirillum sp. strain AMB-1.</title>
        <authorList>
            <person name="Matsunaga T."/>
            <person name="Okamura Y."/>
            <person name="Fukuda Y."/>
            <person name="Wahyudi A.T."/>
            <person name="Murase Y."/>
            <person name="Takeyama H."/>
        </authorList>
    </citation>
    <scope>NUCLEOTIDE SEQUENCE [LARGE SCALE GENOMIC DNA]</scope>
    <source>
        <strain evidence="3">ATCC 700264 / AMB-1</strain>
    </source>
</reference>
<dbReference type="HOGENOM" id="CLU_1914533_0_0_5"/>
<accession>Q2WA53</accession>
<name>Q2WA53_PARM1</name>
<keyword evidence="3" id="KW-1185">Reference proteome</keyword>
<dbReference type="KEGG" id="mag:amb0468"/>
<proteinExistence type="predicted"/>
<evidence type="ECO:0000256" key="1">
    <source>
        <dbReference type="SAM" id="SignalP"/>
    </source>
</evidence>
<dbReference type="RefSeq" id="WP_011382912.1">
    <property type="nucleotide sequence ID" value="NC_007626.1"/>
</dbReference>
<dbReference type="EMBL" id="AP007255">
    <property type="protein sequence ID" value="BAE49272.1"/>
    <property type="molecule type" value="Genomic_DNA"/>
</dbReference>